<feature type="compositionally biased region" description="Polar residues" evidence="1">
    <location>
        <begin position="835"/>
        <end position="844"/>
    </location>
</feature>
<protein>
    <submittedName>
        <fullName evidence="2">Uncharacterized protein</fullName>
    </submittedName>
</protein>
<feature type="region of interest" description="Disordered" evidence="1">
    <location>
        <begin position="440"/>
        <end position="484"/>
    </location>
</feature>
<reference evidence="2" key="1">
    <citation type="submission" date="2019-06" db="EMBL/GenBank/DDBJ databases">
        <authorList>
            <person name="Zheng W."/>
        </authorList>
    </citation>
    <scope>NUCLEOTIDE SEQUENCE</scope>
    <source>
        <strain evidence="2">QDHG01</strain>
    </source>
</reference>
<dbReference type="EMBL" id="RRYP01002279">
    <property type="protein sequence ID" value="TNV84958.1"/>
    <property type="molecule type" value="Genomic_DNA"/>
</dbReference>
<accession>A0A8J8P164</accession>
<evidence type="ECO:0000256" key="1">
    <source>
        <dbReference type="SAM" id="MobiDB-lite"/>
    </source>
</evidence>
<feature type="region of interest" description="Disordered" evidence="1">
    <location>
        <begin position="398"/>
        <end position="426"/>
    </location>
</feature>
<feature type="compositionally biased region" description="Basic and acidic residues" evidence="1">
    <location>
        <begin position="920"/>
        <end position="929"/>
    </location>
</feature>
<gene>
    <name evidence="2" type="ORF">FGO68_gene9618</name>
</gene>
<feature type="region of interest" description="Disordered" evidence="1">
    <location>
        <begin position="820"/>
        <end position="855"/>
    </location>
</feature>
<keyword evidence="3" id="KW-1185">Reference proteome</keyword>
<evidence type="ECO:0000313" key="3">
    <source>
        <dbReference type="Proteomes" id="UP000785679"/>
    </source>
</evidence>
<dbReference type="Proteomes" id="UP000785679">
    <property type="component" value="Unassembled WGS sequence"/>
</dbReference>
<organism evidence="2 3">
    <name type="scientific">Halteria grandinella</name>
    <dbReference type="NCBI Taxonomy" id="5974"/>
    <lineage>
        <taxon>Eukaryota</taxon>
        <taxon>Sar</taxon>
        <taxon>Alveolata</taxon>
        <taxon>Ciliophora</taxon>
        <taxon>Intramacronucleata</taxon>
        <taxon>Spirotrichea</taxon>
        <taxon>Stichotrichia</taxon>
        <taxon>Sporadotrichida</taxon>
        <taxon>Halteriidae</taxon>
        <taxon>Halteria</taxon>
    </lineage>
</organism>
<feature type="compositionally biased region" description="Basic and acidic residues" evidence="1">
    <location>
        <begin position="845"/>
        <end position="854"/>
    </location>
</feature>
<comment type="caution">
    <text evidence="2">The sequence shown here is derived from an EMBL/GenBank/DDBJ whole genome shotgun (WGS) entry which is preliminary data.</text>
</comment>
<name>A0A8J8P164_HALGN</name>
<sequence length="945" mass="108122">MSNTHQGAGAFQVNIRDEKQPTIFKQNMLTTTKYERDNIDEVITVLQRFYEDEKRRQGEKQRERDERQVSHEQALIEAKTKMREDFKVKLKQQIKDNQGLKESLKFNERHSDEQAQAYFVQEANLVSVFPKLTEAPSHVKRQTQLNQRAQYKQDLDAFVKDKASAQKRLFDQERQLEEDQKRTWSRHFEQRVQERRQQVEKSKELVMRDAETHVRTKEMIEALKREAQKIQDDVVYGTGANKYKSLTGAYNTSYGSGFGVSNKLNDKSVSRSELKREHGTLSVLASPPDLKLIEGGNRRNKTSVDFIKQSELPPTSGGGSQFGNNVTGGPYTFYRTPKTSYQESYGGFYAEQNRASSTMSKKLPSLDVGSDGQEYLQNSKAYSGNQVHQQVINEEDEVNEGNNQIPEGETAPSTAQAQPNQNQDLFDDDEQANNLEAEDVVDDLQDANSRREDLETKSLQSSYSKKSRAPRQLSHGKSAVPKKKLTEANMDIFNEGSIKDNARGHSLGDTYSQAASINSRQVQERLKKYTEMLLMPPALNNRDSDTKSQLSTAAAPQLQPIQYDYLKRLIKQLEDEALEAHRIAKERKLINALHDQQATLKREKIHQMRTQYKGSLEGQIKEQSDAKAKFEYYEKKIPHFDSPNGYPPHPEPTDRELLDTKLKTQTTIKTTLDQQVQQKLARVKEMKERDQEAYNQQVNLGHQDEQEETDKMRSKEQSYKDKIASVWEREQQIAAMKQKLQSELGVALNDDKIKAMMGKNYAAGPANQWGPEKQQQMEAAYEALKQANKSYVFNMFPSNNLTSKTTRYQATAAALLAEPKDNNLNPLTPIRYRQPETQVNSARKSQTEQKRDDGGEYLAKLQQRILERGPDTNIKIKRKLKKDSESVSSVSTEEYNQMLLRKRAQPKSQAPQDSAQAFPWEDRKISKDQMSKLSAAEAALTNAVS</sequence>
<feature type="compositionally biased region" description="Polar residues" evidence="1">
    <location>
        <begin position="400"/>
        <end position="424"/>
    </location>
</feature>
<proteinExistence type="predicted"/>
<feature type="region of interest" description="Disordered" evidence="1">
    <location>
        <begin position="879"/>
        <end position="929"/>
    </location>
</feature>
<feature type="compositionally biased region" description="Polar residues" evidence="1">
    <location>
        <begin position="906"/>
        <end position="915"/>
    </location>
</feature>
<dbReference type="AlphaFoldDB" id="A0A8J8P164"/>
<evidence type="ECO:0000313" key="2">
    <source>
        <dbReference type="EMBL" id="TNV84958.1"/>
    </source>
</evidence>